<evidence type="ECO:0000256" key="1">
    <source>
        <dbReference type="ARBA" id="ARBA00001946"/>
    </source>
</evidence>
<evidence type="ECO:0000313" key="9">
    <source>
        <dbReference type="Proteomes" id="UP000324143"/>
    </source>
</evidence>
<organism evidence="8 9">
    <name type="scientific">Candidatus Mcinerneyibacterium aminivorans</name>
    <dbReference type="NCBI Taxonomy" id="2703815"/>
    <lineage>
        <taxon>Bacteria</taxon>
        <taxon>Candidatus Macinerneyibacteriota</taxon>
        <taxon>Candidatus Mcinerneyibacteria</taxon>
        <taxon>Candidatus Mcinerneyibacteriales</taxon>
        <taxon>Candidatus Mcinerneyibacteriaceae</taxon>
        <taxon>Candidatus Mcinerneyibacterium</taxon>
    </lineage>
</organism>
<comment type="caution">
    <text evidence="8">The sequence shown here is derived from an EMBL/GenBank/DDBJ whole genome shotgun (WGS) entry which is preliminary data.</text>
</comment>
<keyword evidence="9" id="KW-1185">Reference proteome</keyword>
<keyword evidence="5" id="KW-0324">Glycolysis</keyword>
<dbReference type="GO" id="GO:0000015">
    <property type="term" value="C:phosphopyruvate hydratase complex"/>
    <property type="evidence" value="ECO:0007669"/>
    <property type="project" value="InterPro"/>
</dbReference>
<dbReference type="GO" id="GO:0000287">
    <property type="term" value="F:magnesium ion binding"/>
    <property type="evidence" value="ECO:0007669"/>
    <property type="project" value="InterPro"/>
</dbReference>
<dbReference type="GO" id="GO:0006096">
    <property type="term" value="P:glycolytic process"/>
    <property type="evidence" value="ECO:0007669"/>
    <property type="project" value="UniProtKB-KW"/>
</dbReference>
<keyword evidence="3" id="KW-0964">Secreted</keyword>
<comment type="cofactor">
    <cofactor evidence="1">
        <name>Mg(2+)</name>
        <dbReference type="ChEBI" id="CHEBI:18420"/>
    </cofactor>
</comment>
<proteinExistence type="predicted"/>
<evidence type="ECO:0000313" key="8">
    <source>
        <dbReference type="EMBL" id="TYB30244.1"/>
    </source>
</evidence>
<dbReference type="GO" id="GO:0004634">
    <property type="term" value="F:phosphopyruvate hydratase activity"/>
    <property type="evidence" value="ECO:0007669"/>
    <property type="project" value="UniProtKB-EC"/>
</dbReference>
<gene>
    <name evidence="8" type="primary">eno</name>
    <name evidence="8" type="ORF">FXF47_10195</name>
</gene>
<evidence type="ECO:0000256" key="4">
    <source>
        <dbReference type="ARBA" id="ARBA00022842"/>
    </source>
</evidence>
<dbReference type="Pfam" id="PF03952">
    <property type="entry name" value="Enolase_N"/>
    <property type="match status" value="1"/>
</dbReference>
<dbReference type="InterPro" id="IPR000941">
    <property type="entry name" value="Enolase"/>
</dbReference>
<dbReference type="EMBL" id="VSIX01000167">
    <property type="protein sequence ID" value="TYB30244.1"/>
    <property type="molecule type" value="Genomic_DNA"/>
</dbReference>
<reference evidence="8" key="1">
    <citation type="submission" date="2019-08" db="EMBL/GenBank/DDBJ databases">
        <title>Genomic characterization of a novel candidate phylum (ARYD3) from a high temperature, high salinity tertiary oil reservoir in north central Oklahoma, USA.</title>
        <authorList>
            <person name="Youssef N.H."/>
            <person name="Yadav A."/>
            <person name="Elshahed M.S."/>
        </authorList>
    </citation>
    <scope>NUCLEOTIDE SEQUENCE [LARGE SCALE GENOMIC DNA]</scope>
    <source>
        <strain evidence="8">ARYD3</strain>
    </source>
</reference>
<feature type="non-terminal residue" evidence="8">
    <location>
        <position position="148"/>
    </location>
</feature>
<protein>
    <recommendedName>
        <fullName evidence="2">phosphopyruvate hydratase</fullName>
        <ecNumber evidence="2">4.2.1.11</ecNumber>
    </recommendedName>
</protein>
<evidence type="ECO:0000256" key="2">
    <source>
        <dbReference type="ARBA" id="ARBA00012058"/>
    </source>
</evidence>
<dbReference type="PANTHER" id="PTHR11902">
    <property type="entry name" value="ENOLASE"/>
    <property type="match status" value="1"/>
</dbReference>
<sequence>MPDIFDMYAREVLDSRGNPTVEVEVITESGAYGRAIVPSGASTGEHEALELRDKNKDRYMGKGVLKAVDNVNEIIAPELIGIDVTQQRLIDEIMIDLDSTEKKENLGANSILGVSMAVMKAGANFLGLPLYRYIGGITPYEMPTPMMN</sequence>
<dbReference type="PANTHER" id="PTHR11902:SF1">
    <property type="entry name" value="ENOLASE"/>
    <property type="match status" value="1"/>
</dbReference>
<evidence type="ECO:0000256" key="6">
    <source>
        <dbReference type="ARBA" id="ARBA00023239"/>
    </source>
</evidence>
<keyword evidence="6 8" id="KW-0456">Lyase</keyword>
<dbReference type="SMART" id="SM01193">
    <property type="entry name" value="Enolase_N"/>
    <property type="match status" value="1"/>
</dbReference>
<evidence type="ECO:0000259" key="7">
    <source>
        <dbReference type="SMART" id="SM01193"/>
    </source>
</evidence>
<keyword evidence="4" id="KW-0460">Magnesium</keyword>
<dbReference type="Gene3D" id="3.30.390.10">
    <property type="entry name" value="Enolase-like, N-terminal domain"/>
    <property type="match status" value="1"/>
</dbReference>
<name>A0A5D0M915_9BACT</name>
<dbReference type="InterPro" id="IPR020811">
    <property type="entry name" value="Enolase_N"/>
</dbReference>
<dbReference type="SUPFAM" id="SSF54826">
    <property type="entry name" value="Enolase N-terminal domain-like"/>
    <property type="match status" value="1"/>
</dbReference>
<feature type="domain" description="Enolase N-terminal" evidence="7">
    <location>
        <begin position="4"/>
        <end position="134"/>
    </location>
</feature>
<evidence type="ECO:0000256" key="5">
    <source>
        <dbReference type="ARBA" id="ARBA00023152"/>
    </source>
</evidence>
<dbReference type="InterPro" id="IPR029017">
    <property type="entry name" value="Enolase-like_N"/>
</dbReference>
<accession>A0A5D0M915</accession>
<dbReference type="EC" id="4.2.1.11" evidence="2"/>
<dbReference type="AlphaFoldDB" id="A0A5D0M915"/>
<dbReference type="PRINTS" id="PR00148">
    <property type="entry name" value="ENOLASE"/>
</dbReference>
<dbReference type="FunFam" id="3.30.390.10:FF:000001">
    <property type="entry name" value="Enolase"/>
    <property type="match status" value="1"/>
</dbReference>
<dbReference type="Proteomes" id="UP000324143">
    <property type="component" value="Unassembled WGS sequence"/>
</dbReference>
<evidence type="ECO:0000256" key="3">
    <source>
        <dbReference type="ARBA" id="ARBA00022525"/>
    </source>
</evidence>